<feature type="domain" description="Formyl transferase N-terminal" evidence="5">
    <location>
        <begin position="4"/>
        <end position="189"/>
    </location>
</feature>
<dbReference type="SUPFAM" id="SSF53328">
    <property type="entry name" value="Formyltransferase"/>
    <property type="match status" value="1"/>
</dbReference>
<dbReference type="GO" id="GO:0004644">
    <property type="term" value="F:phosphoribosylglycinamide formyltransferase activity"/>
    <property type="evidence" value="ECO:0007669"/>
    <property type="project" value="UniProtKB-EC"/>
</dbReference>
<name>A0ABR2WA97_9FUNG</name>
<keyword evidence="7" id="KW-1185">Reference proteome</keyword>
<dbReference type="Gene3D" id="3.40.50.170">
    <property type="entry name" value="Formyl transferase, N-terminal domain"/>
    <property type="match status" value="1"/>
</dbReference>
<accession>A0ABR2WA97</accession>
<gene>
    <name evidence="6" type="primary">ade5</name>
    <name evidence="6" type="ORF">K7432_001057</name>
</gene>
<dbReference type="NCBIfam" id="TIGR00639">
    <property type="entry name" value="PurN"/>
    <property type="match status" value="1"/>
</dbReference>
<dbReference type="InterPro" id="IPR004607">
    <property type="entry name" value="GART"/>
</dbReference>
<evidence type="ECO:0000313" key="6">
    <source>
        <dbReference type="EMBL" id="KAK9728454.1"/>
    </source>
</evidence>
<evidence type="ECO:0000256" key="1">
    <source>
        <dbReference type="ARBA" id="ARBA00005054"/>
    </source>
</evidence>
<keyword evidence="4" id="KW-0658">Purine biosynthesis</keyword>
<dbReference type="HAMAP" id="MF_01930">
    <property type="entry name" value="PurN"/>
    <property type="match status" value="1"/>
</dbReference>
<comment type="pathway">
    <text evidence="1">Purine metabolism; IMP biosynthesis via de novo pathway; N(2)-formyl-N(1)-(5-phospho-D-ribosyl)glycinamide from N(1)-(5-phospho-D-ribosyl)glycinamide (10-formyl THF route): step 1/1.</text>
</comment>
<dbReference type="Proteomes" id="UP001479436">
    <property type="component" value="Unassembled WGS sequence"/>
</dbReference>
<dbReference type="InterPro" id="IPR036477">
    <property type="entry name" value="Formyl_transf_N_sf"/>
</dbReference>
<keyword evidence="3 6" id="KW-0808">Transferase</keyword>
<dbReference type="PANTHER" id="PTHR43369:SF2">
    <property type="entry name" value="PHOSPHORIBOSYLGLYCINAMIDE FORMYLTRANSFERASE"/>
    <property type="match status" value="1"/>
</dbReference>
<organism evidence="6 7">
    <name type="scientific">Basidiobolus ranarum</name>
    <dbReference type="NCBI Taxonomy" id="34480"/>
    <lineage>
        <taxon>Eukaryota</taxon>
        <taxon>Fungi</taxon>
        <taxon>Fungi incertae sedis</taxon>
        <taxon>Zoopagomycota</taxon>
        <taxon>Entomophthoromycotina</taxon>
        <taxon>Basidiobolomycetes</taxon>
        <taxon>Basidiobolales</taxon>
        <taxon>Basidiobolaceae</taxon>
        <taxon>Basidiobolus</taxon>
    </lineage>
</organism>
<dbReference type="PANTHER" id="PTHR43369">
    <property type="entry name" value="PHOSPHORIBOSYLGLYCINAMIDE FORMYLTRANSFERASE"/>
    <property type="match status" value="1"/>
</dbReference>
<reference evidence="6 7" key="1">
    <citation type="submission" date="2023-04" db="EMBL/GenBank/DDBJ databases">
        <title>Genome of Basidiobolus ranarum AG-B5.</title>
        <authorList>
            <person name="Stajich J.E."/>
            <person name="Carter-House D."/>
            <person name="Gryganskyi A."/>
        </authorList>
    </citation>
    <scope>NUCLEOTIDE SEQUENCE [LARGE SCALE GENOMIC DNA]</scope>
    <source>
        <strain evidence="6 7">AG-B5</strain>
    </source>
</reference>
<evidence type="ECO:0000256" key="4">
    <source>
        <dbReference type="ARBA" id="ARBA00022755"/>
    </source>
</evidence>
<evidence type="ECO:0000259" key="5">
    <source>
        <dbReference type="Pfam" id="PF00551"/>
    </source>
</evidence>
<sequence>MVPKIVILISGNGSNLQAIIDNVANGEIKAEISVVISNRSNAYGLTRASNASIPTVVFPLKPYKEAGKTRVEYDIDLAKKILEYKPDLIVLAGWMHILSADFLQHFSENVINLHPALPGQFDGAHAIERAYQAFKEGTITHTGAMVHKVIPAVDRGLPILTQEIPILPEDSLEDLEERIHSIEHKLLPAGIKKFLSEL</sequence>
<evidence type="ECO:0000256" key="3">
    <source>
        <dbReference type="ARBA" id="ARBA00022679"/>
    </source>
</evidence>
<dbReference type="InterPro" id="IPR002376">
    <property type="entry name" value="Formyl_transf_N"/>
</dbReference>
<dbReference type="Pfam" id="PF00551">
    <property type="entry name" value="Formyl_trans_N"/>
    <property type="match status" value="1"/>
</dbReference>
<evidence type="ECO:0000256" key="2">
    <source>
        <dbReference type="ARBA" id="ARBA00012254"/>
    </source>
</evidence>
<proteinExistence type="inferred from homology"/>
<dbReference type="EMBL" id="JASJQH010006897">
    <property type="protein sequence ID" value="KAK9728454.1"/>
    <property type="molecule type" value="Genomic_DNA"/>
</dbReference>
<dbReference type="CDD" id="cd08645">
    <property type="entry name" value="FMT_core_GART"/>
    <property type="match status" value="1"/>
</dbReference>
<dbReference type="EC" id="2.1.2.2" evidence="2"/>
<evidence type="ECO:0000313" key="7">
    <source>
        <dbReference type="Proteomes" id="UP001479436"/>
    </source>
</evidence>
<protein>
    <recommendedName>
        <fullName evidence="2">phosphoribosylglycinamide formyltransferase 1</fullName>
        <ecNumber evidence="2">2.1.2.2</ecNumber>
    </recommendedName>
</protein>
<comment type="caution">
    <text evidence="6">The sequence shown here is derived from an EMBL/GenBank/DDBJ whole genome shotgun (WGS) entry which is preliminary data.</text>
</comment>